<gene>
    <name evidence="1" type="ORF">RSO01_77910</name>
</gene>
<organism evidence="1 2">
    <name type="scientific">Reyranella soli</name>
    <dbReference type="NCBI Taxonomy" id="1230389"/>
    <lineage>
        <taxon>Bacteria</taxon>
        <taxon>Pseudomonadati</taxon>
        <taxon>Pseudomonadota</taxon>
        <taxon>Alphaproteobacteria</taxon>
        <taxon>Hyphomicrobiales</taxon>
        <taxon>Reyranellaceae</taxon>
        <taxon>Reyranella</taxon>
    </lineage>
</organism>
<sequence>MFCASHGAGTQITGEHLWSDWMGDYFPHDPGAERVEFMEDLESERSMRPVKLERAKLGAANKKKIYVVCDRCNSGWMSRLEKATKPTLVQLITGVPTLLDDAAVQRLVNFVALKAMVAEHDVFKGRTPMPIYDSAARRRFMDTGIAPDGIRMWIGAGGGPKWRTGFYRFVSGVRLIKAPLGATVEPNFVRSGANIHSVTWGLGSCFFHVVATTNMEFYRQHGWDVPPGLFAIWPLQAGTLVWPPNFAFTDWAIDELSVSLRGLSKTFHKVASDGTLLPP</sequence>
<dbReference type="Proteomes" id="UP000321058">
    <property type="component" value="Unassembled WGS sequence"/>
</dbReference>
<dbReference type="AlphaFoldDB" id="A0A512NNU8"/>
<evidence type="ECO:0000313" key="1">
    <source>
        <dbReference type="EMBL" id="GEP60625.1"/>
    </source>
</evidence>
<protein>
    <submittedName>
        <fullName evidence="1">Uncharacterized protein</fullName>
    </submittedName>
</protein>
<evidence type="ECO:0000313" key="2">
    <source>
        <dbReference type="Proteomes" id="UP000321058"/>
    </source>
</evidence>
<accession>A0A512NNU8</accession>
<proteinExistence type="predicted"/>
<comment type="caution">
    <text evidence="1">The sequence shown here is derived from an EMBL/GenBank/DDBJ whole genome shotgun (WGS) entry which is preliminary data.</text>
</comment>
<name>A0A512NNU8_9HYPH</name>
<keyword evidence="2" id="KW-1185">Reference proteome</keyword>
<reference evidence="1 2" key="1">
    <citation type="submission" date="2019-07" db="EMBL/GenBank/DDBJ databases">
        <title>Whole genome shotgun sequence of Reyranella soli NBRC 108950.</title>
        <authorList>
            <person name="Hosoyama A."/>
            <person name="Uohara A."/>
            <person name="Ohji S."/>
            <person name="Ichikawa N."/>
        </authorList>
    </citation>
    <scope>NUCLEOTIDE SEQUENCE [LARGE SCALE GENOMIC DNA]</scope>
    <source>
        <strain evidence="1 2">NBRC 108950</strain>
    </source>
</reference>
<dbReference type="EMBL" id="BKAJ01000173">
    <property type="protein sequence ID" value="GEP60625.1"/>
    <property type="molecule type" value="Genomic_DNA"/>
</dbReference>